<proteinExistence type="inferred from homology"/>
<dbReference type="PANTHER" id="PTHR46423:SF1">
    <property type="entry name" value="RNA POLYMERASE II-ASSOCIATED PROTEIN 3"/>
    <property type="match status" value="1"/>
</dbReference>
<comment type="caution">
    <text evidence="8">The sequence shown here is derived from an EMBL/GenBank/DDBJ whole genome shotgun (WGS) entry which is preliminary data.</text>
</comment>
<dbReference type="EMBL" id="JAVRJZ010000003">
    <property type="protein sequence ID" value="KAK2725229.1"/>
    <property type="molecule type" value="Genomic_DNA"/>
</dbReference>
<dbReference type="AlphaFoldDB" id="A0AA88I9S2"/>
<feature type="domain" description="RNA-polymerase II-associated protein 3-like C-terminal" evidence="7">
    <location>
        <begin position="469"/>
        <end position="558"/>
    </location>
</feature>
<evidence type="ECO:0000313" key="8">
    <source>
        <dbReference type="EMBL" id="KAK2725228.1"/>
    </source>
</evidence>
<keyword evidence="9" id="KW-1185">Reference proteome</keyword>
<protein>
    <recommendedName>
        <fullName evidence="4">RNA polymerase II-associated protein 3</fullName>
    </recommendedName>
</protein>
<evidence type="ECO:0000313" key="9">
    <source>
        <dbReference type="Proteomes" id="UP001187531"/>
    </source>
</evidence>
<dbReference type="SUPFAM" id="SSF48452">
    <property type="entry name" value="TPR-like"/>
    <property type="match status" value="1"/>
</dbReference>
<evidence type="ECO:0000256" key="4">
    <source>
        <dbReference type="ARBA" id="ARBA00040133"/>
    </source>
</evidence>
<keyword evidence="1" id="KW-0677">Repeat</keyword>
<dbReference type="SMART" id="SM00028">
    <property type="entry name" value="TPR"/>
    <property type="match status" value="6"/>
</dbReference>
<evidence type="ECO:0000256" key="3">
    <source>
        <dbReference type="ARBA" id="ARBA00038275"/>
    </source>
</evidence>
<sequence>MEHQAEQVQKMKVDVEMRDKILQDLYAWEEKMREEDAQYKLSRNSQIHSIDKLPPIRGFNQSQQKGKANYSRNEEKDARPLKKPPELSPIALSQKSEEEKERGNALYKAGKLEEALNAYAKALETKKDNIACYSNRALIFTRLERYLEAEKECDAALKLDPTFVKAIHRRAVARKYLNKLDGAREDLLHILDIEPENKTSSKLLKEVEEALSKSKDELEVQPMKLPAFVNSEEKRDIEKKEKMIPTPNKEVILDTKIMPNKETTSTESVTIENSKVEINHKKTAFEWKEQGNRHYDKHEYGAAYDCYTEAINLDRSEAIYHANRAMVLITLERFEEAEKDSNTAISLNPSHVKSYQRRAVAKMKLGKLLEAKEDLAIAEKLDPRNKMLLKQKKELQQLFMEQQKSGDGLLERLPVIQAPSKMKEEKIISEFYDQFKPAAVQEVPESVQVTAERVIKKLEQPVLTKTPAPPKNYAQFLTDWKRLKNDNLSKYKYLKQMKNSDLSTIFRESLEPDELSGILSVLATYFVPNEDPVLPYLSSLSKAKRFKSASMFLSDEDQKCLNLVFTAALERQEDDLRAIDKIRSAWFGIS</sequence>
<dbReference type="Proteomes" id="UP001187531">
    <property type="component" value="Unassembled WGS sequence"/>
</dbReference>
<dbReference type="Gene3D" id="1.25.40.10">
    <property type="entry name" value="Tetratricopeptide repeat domain"/>
    <property type="match status" value="2"/>
</dbReference>
<evidence type="ECO:0000259" key="7">
    <source>
        <dbReference type="Pfam" id="PF13877"/>
    </source>
</evidence>
<dbReference type="InterPro" id="IPR051966">
    <property type="entry name" value="RPAP3"/>
</dbReference>
<organism evidence="8 9">
    <name type="scientific">Artemia franciscana</name>
    <name type="common">Brine shrimp</name>
    <name type="synonym">Artemia sanfranciscana</name>
    <dbReference type="NCBI Taxonomy" id="6661"/>
    <lineage>
        <taxon>Eukaryota</taxon>
        <taxon>Metazoa</taxon>
        <taxon>Ecdysozoa</taxon>
        <taxon>Arthropoda</taxon>
        <taxon>Crustacea</taxon>
        <taxon>Branchiopoda</taxon>
        <taxon>Anostraca</taxon>
        <taxon>Artemiidae</taxon>
        <taxon>Artemia</taxon>
    </lineage>
</organism>
<dbReference type="InterPro" id="IPR025986">
    <property type="entry name" value="RPAP3-like_C"/>
</dbReference>
<accession>A0AA88I9S2</accession>
<dbReference type="Pfam" id="PF13181">
    <property type="entry name" value="TPR_8"/>
    <property type="match status" value="1"/>
</dbReference>
<dbReference type="PROSITE" id="PS50005">
    <property type="entry name" value="TPR"/>
    <property type="match status" value="2"/>
</dbReference>
<gene>
    <name evidence="8" type="ORF">QYM36_001619</name>
</gene>
<feature type="compositionally biased region" description="Basic and acidic residues" evidence="6">
    <location>
        <begin position="72"/>
        <end position="85"/>
    </location>
</feature>
<dbReference type="GO" id="GO:0101031">
    <property type="term" value="C:protein folding chaperone complex"/>
    <property type="evidence" value="ECO:0007669"/>
    <property type="project" value="TreeGrafter"/>
</dbReference>
<dbReference type="PANTHER" id="PTHR46423">
    <property type="entry name" value="RNA POLYMERASE II-ASSOCIATED PROTEIN 3"/>
    <property type="match status" value="1"/>
</dbReference>
<evidence type="ECO:0000256" key="1">
    <source>
        <dbReference type="ARBA" id="ARBA00022737"/>
    </source>
</evidence>
<dbReference type="EMBL" id="JAVRJZ010000003">
    <property type="protein sequence ID" value="KAK2725228.1"/>
    <property type="molecule type" value="Genomic_DNA"/>
</dbReference>
<feature type="repeat" description="TPR" evidence="5">
    <location>
        <begin position="284"/>
        <end position="317"/>
    </location>
</feature>
<feature type="region of interest" description="Disordered" evidence="6">
    <location>
        <begin position="37"/>
        <end position="99"/>
    </location>
</feature>
<evidence type="ECO:0000256" key="6">
    <source>
        <dbReference type="SAM" id="MobiDB-lite"/>
    </source>
</evidence>
<comment type="similarity">
    <text evidence="3">Belongs to the RPAP3 family.</text>
</comment>
<name>A0AA88I9S2_ARTSF</name>
<evidence type="ECO:0000256" key="5">
    <source>
        <dbReference type="PROSITE-ProRule" id="PRU00339"/>
    </source>
</evidence>
<dbReference type="Pfam" id="PF13877">
    <property type="entry name" value="RPAP3_C"/>
    <property type="match status" value="1"/>
</dbReference>
<dbReference type="InterPro" id="IPR019734">
    <property type="entry name" value="TPR_rpt"/>
</dbReference>
<keyword evidence="2 5" id="KW-0802">TPR repeat</keyword>
<dbReference type="InterPro" id="IPR011990">
    <property type="entry name" value="TPR-like_helical_dom_sf"/>
</dbReference>
<reference evidence="8" key="1">
    <citation type="submission" date="2023-07" db="EMBL/GenBank/DDBJ databases">
        <title>Chromosome-level genome assembly of Artemia franciscana.</title>
        <authorList>
            <person name="Jo E."/>
        </authorList>
    </citation>
    <scope>NUCLEOTIDE SEQUENCE</scope>
    <source>
        <tissue evidence="8">Whole body</tissue>
    </source>
</reference>
<dbReference type="Pfam" id="PF13414">
    <property type="entry name" value="TPR_11"/>
    <property type="match status" value="1"/>
</dbReference>
<dbReference type="EMBL" id="JAVRJZ010000003">
    <property type="protein sequence ID" value="KAK2725227.1"/>
    <property type="molecule type" value="Genomic_DNA"/>
</dbReference>
<evidence type="ECO:0000256" key="2">
    <source>
        <dbReference type="ARBA" id="ARBA00022803"/>
    </source>
</evidence>
<feature type="repeat" description="TPR" evidence="5">
    <location>
        <begin position="96"/>
        <end position="129"/>
    </location>
</feature>